<sequence length="150" mass="17831">MKKLKKLFIFLLIVFVGIQFIPTKRNQSTEVLETDFSKTFAVPTNIQNMFEKSCYDCHSNNTNYPWYNKIQPISWLLENHIKEGKKEFNFSEFGAYSKRKQKNKLKSLASQIRDNEMPMQSYTLIHRDAKLSDNDKEQIIVWINKLRDSL</sequence>
<dbReference type="InterPro" id="IPR009056">
    <property type="entry name" value="Cyt_c-like_dom"/>
</dbReference>
<evidence type="ECO:0000259" key="4">
    <source>
        <dbReference type="PROSITE" id="PS51007"/>
    </source>
</evidence>
<dbReference type="EMBL" id="CP013355">
    <property type="protein sequence ID" value="AMC10958.1"/>
    <property type="molecule type" value="Genomic_DNA"/>
</dbReference>
<evidence type="ECO:0000313" key="6">
    <source>
        <dbReference type="Proteomes" id="UP000059672"/>
    </source>
</evidence>
<keyword evidence="3" id="KW-0349">Heme</keyword>
<dbReference type="AlphaFoldDB" id="A0A0X8G799"/>
<dbReference type="OrthoDB" id="196738at2"/>
<feature type="domain" description="Cytochrome c" evidence="4">
    <location>
        <begin position="41"/>
        <end position="147"/>
    </location>
</feature>
<dbReference type="GO" id="GO:0009055">
    <property type="term" value="F:electron transfer activity"/>
    <property type="evidence" value="ECO:0007669"/>
    <property type="project" value="InterPro"/>
</dbReference>
<dbReference type="GO" id="GO:0046872">
    <property type="term" value="F:metal ion binding"/>
    <property type="evidence" value="ECO:0007669"/>
    <property type="project" value="UniProtKB-KW"/>
</dbReference>
<dbReference type="STRING" id="1622118.Lupro_06720"/>
<dbReference type="Pfam" id="PF14376">
    <property type="entry name" value="Haem_bd"/>
    <property type="match status" value="1"/>
</dbReference>
<dbReference type="SMART" id="SM01235">
    <property type="entry name" value="Haem_bd"/>
    <property type="match status" value="1"/>
</dbReference>
<organism evidence="5 6">
    <name type="scientific">Lutibacter profundi</name>
    <dbReference type="NCBI Taxonomy" id="1622118"/>
    <lineage>
        <taxon>Bacteria</taxon>
        <taxon>Pseudomonadati</taxon>
        <taxon>Bacteroidota</taxon>
        <taxon>Flavobacteriia</taxon>
        <taxon>Flavobacteriales</taxon>
        <taxon>Flavobacteriaceae</taxon>
        <taxon>Lutibacter</taxon>
    </lineage>
</organism>
<protein>
    <recommendedName>
        <fullName evidence="4">Cytochrome c domain-containing protein</fullName>
    </recommendedName>
</protein>
<accession>A0A0X8G799</accession>
<reference evidence="6" key="1">
    <citation type="submission" date="2015-12" db="EMBL/GenBank/DDBJ databases">
        <title>Complete genome sequence of Lutibacter profundus strain LP1.</title>
        <authorList>
            <person name="Wissuwa J."/>
            <person name="Le Moine Bauer S."/>
            <person name="Stokke R."/>
            <person name="Dahle H."/>
            <person name="Steen I.H."/>
        </authorList>
    </citation>
    <scope>NUCLEOTIDE SEQUENCE [LARGE SCALE GENOMIC DNA]</scope>
    <source>
        <strain evidence="6">LP1</strain>
    </source>
</reference>
<reference evidence="5 6" key="2">
    <citation type="journal article" date="2016" name="Int. J. Syst. Evol. Microbiol.">
        <title>Lutibacter profundi sp. nov., isolated from a deep-sea hydrothermal system on the Arctic Mid-Ocean Ridge and emended description of the genus Lutibacter.</title>
        <authorList>
            <person name="Le Moine Bauer S."/>
            <person name="Roalkvam I."/>
            <person name="Steen I.H."/>
            <person name="Dahle H."/>
        </authorList>
    </citation>
    <scope>NUCLEOTIDE SEQUENCE [LARGE SCALE GENOMIC DNA]</scope>
    <source>
        <strain evidence="5 6">LP1</strain>
    </source>
</reference>
<evidence type="ECO:0000256" key="3">
    <source>
        <dbReference type="PROSITE-ProRule" id="PRU00433"/>
    </source>
</evidence>
<name>A0A0X8G799_9FLAO</name>
<keyword evidence="1 3" id="KW-0479">Metal-binding</keyword>
<evidence type="ECO:0000256" key="2">
    <source>
        <dbReference type="ARBA" id="ARBA00023004"/>
    </source>
</evidence>
<dbReference type="GO" id="GO:0020037">
    <property type="term" value="F:heme binding"/>
    <property type="evidence" value="ECO:0007669"/>
    <property type="project" value="InterPro"/>
</dbReference>
<dbReference type="InterPro" id="IPR025992">
    <property type="entry name" value="Haem-bd"/>
</dbReference>
<evidence type="ECO:0000313" key="5">
    <source>
        <dbReference type="EMBL" id="AMC10958.1"/>
    </source>
</evidence>
<dbReference type="RefSeq" id="WP_068207728.1">
    <property type="nucleotide sequence ID" value="NZ_CP013355.1"/>
</dbReference>
<gene>
    <name evidence="5" type="ORF">Lupro_06720</name>
</gene>
<keyword evidence="6" id="KW-1185">Reference proteome</keyword>
<dbReference type="KEGG" id="lut:Lupro_06720"/>
<dbReference type="PROSITE" id="PS51007">
    <property type="entry name" value="CYTC"/>
    <property type="match status" value="1"/>
</dbReference>
<evidence type="ECO:0000256" key="1">
    <source>
        <dbReference type="ARBA" id="ARBA00022723"/>
    </source>
</evidence>
<dbReference type="PATRIC" id="fig|1622118.3.peg.1391"/>
<dbReference type="Proteomes" id="UP000059672">
    <property type="component" value="Chromosome"/>
</dbReference>
<proteinExistence type="predicted"/>
<keyword evidence="2 3" id="KW-0408">Iron</keyword>